<dbReference type="InterPro" id="IPR005828">
    <property type="entry name" value="MFS_sugar_transport-like"/>
</dbReference>
<feature type="transmembrane region" description="Helical" evidence="8">
    <location>
        <begin position="48"/>
        <end position="73"/>
    </location>
</feature>
<evidence type="ECO:0000313" key="12">
    <source>
        <dbReference type="Proteomes" id="UP000235371"/>
    </source>
</evidence>
<dbReference type="GO" id="GO:0005351">
    <property type="term" value="F:carbohydrate:proton symporter activity"/>
    <property type="evidence" value="ECO:0007669"/>
    <property type="project" value="TreeGrafter"/>
</dbReference>
<evidence type="ECO:0000256" key="7">
    <source>
        <dbReference type="RuleBase" id="RU003346"/>
    </source>
</evidence>
<dbReference type="PRINTS" id="PR00171">
    <property type="entry name" value="SUGRTRNSPORT"/>
</dbReference>
<dbReference type="OrthoDB" id="6133115at2759"/>
<dbReference type="PANTHER" id="PTHR48022">
    <property type="entry name" value="PLASTIDIC GLUCOSE TRANSPORTER 4"/>
    <property type="match status" value="1"/>
</dbReference>
<evidence type="ECO:0000259" key="10">
    <source>
        <dbReference type="PROSITE" id="PS50850"/>
    </source>
</evidence>
<dbReference type="NCBIfam" id="TIGR00879">
    <property type="entry name" value="SP"/>
    <property type="match status" value="1"/>
</dbReference>
<dbReference type="InterPro" id="IPR036259">
    <property type="entry name" value="MFS_trans_sf"/>
</dbReference>
<dbReference type="SUPFAM" id="SSF103473">
    <property type="entry name" value="MFS general substrate transporter"/>
    <property type="match status" value="1"/>
</dbReference>
<feature type="transmembrane region" description="Helical" evidence="8">
    <location>
        <begin position="106"/>
        <end position="127"/>
    </location>
</feature>
<evidence type="ECO:0000256" key="4">
    <source>
        <dbReference type="ARBA" id="ARBA00022692"/>
    </source>
</evidence>
<feature type="transmembrane region" description="Helical" evidence="8">
    <location>
        <begin position="397"/>
        <end position="421"/>
    </location>
</feature>
<feature type="chain" id="PRO_5014380207" evidence="9">
    <location>
        <begin position="22"/>
        <end position="504"/>
    </location>
</feature>
<dbReference type="AlphaFoldDB" id="A0A2J6TWN4"/>
<feature type="transmembrane region" description="Helical" evidence="8">
    <location>
        <begin position="295"/>
        <end position="317"/>
    </location>
</feature>
<dbReference type="FunFam" id="1.20.1250.20:FF:000134">
    <property type="entry name" value="MFS sugar transporter protein"/>
    <property type="match status" value="1"/>
</dbReference>
<evidence type="ECO:0000256" key="2">
    <source>
        <dbReference type="ARBA" id="ARBA00010992"/>
    </source>
</evidence>
<feature type="transmembrane region" description="Helical" evidence="8">
    <location>
        <begin position="329"/>
        <end position="350"/>
    </location>
</feature>
<feature type="transmembrane region" description="Helical" evidence="8">
    <location>
        <begin position="362"/>
        <end position="385"/>
    </location>
</feature>
<keyword evidence="5 8" id="KW-1133">Transmembrane helix</keyword>
<evidence type="ECO:0000256" key="8">
    <source>
        <dbReference type="SAM" id="Phobius"/>
    </source>
</evidence>
<dbReference type="InterPro" id="IPR050360">
    <property type="entry name" value="MFS_Sugar_Transporters"/>
</dbReference>
<feature type="signal peptide" evidence="9">
    <location>
        <begin position="1"/>
        <end position="21"/>
    </location>
</feature>
<protein>
    <submittedName>
        <fullName evidence="11">General substrate transporter</fullName>
    </submittedName>
</protein>
<dbReference type="GeneID" id="36593642"/>
<feature type="transmembrane region" description="Helical" evidence="8">
    <location>
        <begin position="178"/>
        <end position="199"/>
    </location>
</feature>
<keyword evidence="6 8" id="KW-0472">Membrane</keyword>
<feature type="transmembrane region" description="Helical" evidence="8">
    <location>
        <begin position="257"/>
        <end position="275"/>
    </location>
</feature>
<keyword evidence="3 7" id="KW-0813">Transport</keyword>
<dbReference type="PANTHER" id="PTHR48022:SF11">
    <property type="entry name" value="MONOSACCHARIDE TRANSPORTER (HXT8), PUTATIVE (AFU_ORTHOLOGUE AFUA_2G08120)-RELATED"/>
    <property type="match status" value="1"/>
</dbReference>
<dbReference type="InterPro" id="IPR020846">
    <property type="entry name" value="MFS_dom"/>
</dbReference>
<reference evidence="11 12" key="1">
    <citation type="submission" date="2016-04" db="EMBL/GenBank/DDBJ databases">
        <title>A degradative enzymes factory behind the ericoid mycorrhizal symbiosis.</title>
        <authorList>
            <consortium name="DOE Joint Genome Institute"/>
            <person name="Martino E."/>
            <person name="Morin E."/>
            <person name="Grelet G."/>
            <person name="Kuo A."/>
            <person name="Kohler A."/>
            <person name="Daghino S."/>
            <person name="Barry K."/>
            <person name="Choi C."/>
            <person name="Cichocki N."/>
            <person name="Clum A."/>
            <person name="Copeland A."/>
            <person name="Hainaut M."/>
            <person name="Haridas S."/>
            <person name="Labutti K."/>
            <person name="Lindquist E."/>
            <person name="Lipzen A."/>
            <person name="Khouja H.-R."/>
            <person name="Murat C."/>
            <person name="Ohm R."/>
            <person name="Olson A."/>
            <person name="Spatafora J."/>
            <person name="Veneault-Fourrey C."/>
            <person name="Henrissat B."/>
            <person name="Grigoriev I."/>
            <person name="Martin F."/>
            <person name="Perotto S."/>
        </authorList>
    </citation>
    <scope>NUCLEOTIDE SEQUENCE [LARGE SCALE GENOMIC DNA]</scope>
    <source>
        <strain evidence="11 12">E</strain>
    </source>
</reference>
<dbReference type="InParanoid" id="A0A2J6TWN4"/>
<dbReference type="InterPro" id="IPR005829">
    <property type="entry name" value="Sugar_transporter_CS"/>
</dbReference>
<dbReference type="InterPro" id="IPR003663">
    <property type="entry name" value="Sugar/inositol_transpt"/>
</dbReference>
<evidence type="ECO:0000256" key="3">
    <source>
        <dbReference type="ARBA" id="ARBA00022448"/>
    </source>
</evidence>
<accession>A0A2J6TWN4</accession>
<feature type="transmembrane region" description="Helical" evidence="8">
    <location>
        <begin position="80"/>
        <end position="100"/>
    </location>
</feature>
<feature type="transmembrane region" description="Helical" evidence="8">
    <location>
        <begin position="139"/>
        <end position="158"/>
    </location>
</feature>
<dbReference type="PROSITE" id="PS50850">
    <property type="entry name" value="MFS"/>
    <property type="match status" value="1"/>
</dbReference>
<evidence type="ECO:0000256" key="6">
    <source>
        <dbReference type="ARBA" id="ARBA00023136"/>
    </source>
</evidence>
<dbReference type="RefSeq" id="XP_024744343.1">
    <property type="nucleotide sequence ID" value="XM_024885565.1"/>
</dbReference>
<evidence type="ECO:0000256" key="5">
    <source>
        <dbReference type="ARBA" id="ARBA00022989"/>
    </source>
</evidence>
<evidence type="ECO:0000313" key="11">
    <source>
        <dbReference type="EMBL" id="PMD67439.1"/>
    </source>
</evidence>
<dbReference type="PROSITE" id="PS00217">
    <property type="entry name" value="SUGAR_TRANSPORT_2"/>
    <property type="match status" value="1"/>
</dbReference>
<keyword evidence="12" id="KW-1185">Reference proteome</keyword>
<keyword evidence="9" id="KW-0732">Signal</keyword>
<feature type="transmembrane region" description="Helical" evidence="8">
    <location>
        <begin position="427"/>
        <end position="446"/>
    </location>
</feature>
<dbReference type="Pfam" id="PF00083">
    <property type="entry name" value="Sugar_tr"/>
    <property type="match status" value="1"/>
</dbReference>
<comment type="subcellular location">
    <subcellularLocation>
        <location evidence="1">Membrane</location>
        <topology evidence="1">Multi-pass membrane protein</topology>
    </subcellularLocation>
</comment>
<evidence type="ECO:0000256" key="9">
    <source>
        <dbReference type="SAM" id="SignalP"/>
    </source>
</evidence>
<keyword evidence="4 8" id="KW-0812">Transmembrane</keyword>
<evidence type="ECO:0000256" key="1">
    <source>
        <dbReference type="ARBA" id="ARBA00004141"/>
    </source>
</evidence>
<feature type="domain" description="Major facilitator superfamily (MFS) profile" evidence="10">
    <location>
        <begin position="9"/>
        <end position="450"/>
    </location>
</feature>
<proteinExistence type="inferred from homology"/>
<dbReference type="EMBL" id="KZ613740">
    <property type="protein sequence ID" value="PMD67439.1"/>
    <property type="molecule type" value="Genomic_DNA"/>
</dbReference>
<dbReference type="Gene3D" id="1.20.1250.20">
    <property type="entry name" value="MFS general substrate transporter like domains"/>
    <property type="match status" value="1"/>
</dbReference>
<comment type="similarity">
    <text evidence="2 7">Belongs to the major facilitator superfamily. Sugar transporter (TC 2.A.1.1) family.</text>
</comment>
<dbReference type="Proteomes" id="UP000235371">
    <property type="component" value="Unassembled WGS sequence"/>
</dbReference>
<name>A0A2J6TWN4_9HELO</name>
<dbReference type="GO" id="GO:0016020">
    <property type="term" value="C:membrane"/>
    <property type="evidence" value="ECO:0007669"/>
    <property type="project" value="UniProtKB-SubCell"/>
</dbReference>
<organism evidence="11 12">
    <name type="scientific">Hyaloscypha bicolor E</name>
    <dbReference type="NCBI Taxonomy" id="1095630"/>
    <lineage>
        <taxon>Eukaryota</taxon>
        <taxon>Fungi</taxon>
        <taxon>Dikarya</taxon>
        <taxon>Ascomycota</taxon>
        <taxon>Pezizomycotina</taxon>
        <taxon>Leotiomycetes</taxon>
        <taxon>Helotiales</taxon>
        <taxon>Hyaloscyphaceae</taxon>
        <taxon>Hyaloscypha</taxon>
        <taxon>Hyaloscypha bicolor</taxon>
    </lineage>
</organism>
<sequence>MANFLMLVVAVVTAMGGFTYGFDSGIVATTLGHNTFKLYMFGPSRKNPALSGAIVSVYNAGQALGGLSVGYIADKFSRKYTISFAGFLAIVAGILQAAAVSPVMLIIGRLVGGIACGQLLSVVPVYIAEAAPPKQRGFLVGLQGMLIAIGFGLANWVGYACSYATGNAQWRIPLAMQIPVPVFLTIAALFVPFSPRWLVQKDRHEEARIVLLRLHKTRDTFLADQELIQIGEQIKLEREQGNTSWGIALKKMFSRQYIRRTMTAAFIVTMGQLSGSSVIQNFQNIFYATVGYTGQTALLISGVYGMMGIFGQIFYLVVVADKWPRTRTLWTGSLALSTVIAICMALSATFGAGGNQDGARAAIAFIFIYSFCYAVFFNAMIWVVPSELFPFFLRTKGLAFAVFAKAVVAIVLSQITPIAIANVSWRFYSLFIATNFAAAVIYFFFLPETGGKSLEEIAEVFGDALASEHIGDIKITKRQEAENGEFNEMEFAVLDAQAKEKHAV</sequence>
<gene>
    <name evidence="11" type="ORF">K444DRAFT_649407</name>
</gene>